<dbReference type="Proteomes" id="UP000001918">
    <property type="component" value="Chromosome"/>
</dbReference>
<dbReference type="PANTHER" id="PTHR43317">
    <property type="entry name" value="THERMOSPERMINE SYNTHASE ACAULIS5"/>
    <property type="match status" value="1"/>
</dbReference>
<dbReference type="Gene3D" id="3.40.50.150">
    <property type="entry name" value="Vaccinia Virus protein VP39"/>
    <property type="match status" value="1"/>
</dbReference>
<dbReference type="SUPFAM" id="SSF53335">
    <property type="entry name" value="S-adenosyl-L-methionine-dependent methyltransferases"/>
    <property type="match status" value="1"/>
</dbReference>
<evidence type="ECO:0000256" key="1">
    <source>
        <dbReference type="ARBA" id="ARBA00023115"/>
    </source>
</evidence>
<name>D1A3Q8_THECD</name>
<dbReference type="Pfam" id="PF01564">
    <property type="entry name" value="Spermine_synth"/>
    <property type="match status" value="1"/>
</dbReference>
<dbReference type="KEGG" id="tcu:Tcur_2397"/>
<reference evidence="2 3" key="1">
    <citation type="journal article" date="2011" name="Stand. Genomic Sci.">
        <title>Complete genome sequence of Thermomonospora curvata type strain (B9).</title>
        <authorList>
            <person name="Chertkov O."/>
            <person name="Sikorski J."/>
            <person name="Nolan M."/>
            <person name="Lapidus A."/>
            <person name="Lucas S."/>
            <person name="Del Rio T.G."/>
            <person name="Tice H."/>
            <person name="Cheng J.F."/>
            <person name="Goodwin L."/>
            <person name="Pitluck S."/>
            <person name="Liolios K."/>
            <person name="Ivanova N."/>
            <person name="Mavromatis K."/>
            <person name="Mikhailova N."/>
            <person name="Ovchinnikova G."/>
            <person name="Pati A."/>
            <person name="Chen A."/>
            <person name="Palaniappan K."/>
            <person name="Djao O.D."/>
            <person name="Land M."/>
            <person name="Hauser L."/>
            <person name="Chang Y.J."/>
            <person name="Jeffries C.D."/>
            <person name="Brettin T."/>
            <person name="Han C."/>
            <person name="Detter J.C."/>
            <person name="Rohde M."/>
            <person name="Goker M."/>
            <person name="Woyke T."/>
            <person name="Bristow J."/>
            <person name="Eisen J.A."/>
            <person name="Markowitz V."/>
            <person name="Hugenholtz P."/>
            <person name="Klenk H.P."/>
            <person name="Kyrpides N.C."/>
        </authorList>
    </citation>
    <scope>NUCLEOTIDE SEQUENCE [LARGE SCALE GENOMIC DNA]</scope>
    <source>
        <strain evidence="3">ATCC 19995 / DSM 43183 / JCM 3096 / KCTC 9072 / NBRC 15933 / NCIMB 10081 / Henssen B9</strain>
    </source>
</reference>
<proteinExistence type="predicted"/>
<dbReference type="STRING" id="471852.Tcur_2397"/>
<gene>
    <name evidence="2" type="ordered locus">Tcur_2397</name>
</gene>
<accession>D1A3Q8</accession>
<dbReference type="RefSeq" id="WP_012852745.1">
    <property type="nucleotide sequence ID" value="NC_013510.1"/>
</dbReference>
<organism evidence="2 3">
    <name type="scientific">Thermomonospora curvata (strain ATCC 19995 / DSM 43183 / JCM 3096 / KCTC 9072 / NBRC 15933 / NCIMB 10081 / Henssen B9)</name>
    <dbReference type="NCBI Taxonomy" id="471852"/>
    <lineage>
        <taxon>Bacteria</taxon>
        <taxon>Bacillati</taxon>
        <taxon>Actinomycetota</taxon>
        <taxon>Actinomycetes</taxon>
        <taxon>Streptosporangiales</taxon>
        <taxon>Thermomonosporaceae</taxon>
        <taxon>Thermomonospora</taxon>
    </lineage>
</organism>
<protein>
    <recommendedName>
        <fullName evidence="4">Spermidine synthase</fullName>
    </recommendedName>
</protein>
<evidence type="ECO:0000313" key="2">
    <source>
        <dbReference type="EMBL" id="ACY97961.1"/>
    </source>
</evidence>
<dbReference type="PANTHER" id="PTHR43317:SF3">
    <property type="entry name" value="BLR2883 PROTEIN"/>
    <property type="match status" value="1"/>
</dbReference>
<dbReference type="EMBL" id="CP001738">
    <property type="protein sequence ID" value="ACY97961.1"/>
    <property type="molecule type" value="Genomic_DNA"/>
</dbReference>
<dbReference type="HOGENOM" id="CLU_101666_0_0_11"/>
<keyword evidence="3" id="KW-1185">Reference proteome</keyword>
<dbReference type="InterPro" id="IPR029063">
    <property type="entry name" value="SAM-dependent_MTases_sf"/>
</dbReference>
<dbReference type="eggNOG" id="COG4262">
    <property type="taxonomic scope" value="Bacteria"/>
</dbReference>
<sequence>MQSSPAPVIVDRAPGAAGELILRKSGPHYEIISNGVFLMDTRDGASERLLVTAALDHHPPPADILIGGLGVGFSLAAAAAHPHAGTITVIEREPAVIAWHRTHLRPCSASALDDPRVRLHQADLLTWLHRNPRPHHVICLDIDNGPDWTVSDGNARLYQPSGLRLLADRLTPDGTLAVWSAAPSPAFRRRLRDHFTHVTTRTVPHRRAHPDVIYLARHPRGVSHPTPPHF</sequence>
<evidence type="ECO:0008006" key="4">
    <source>
        <dbReference type="Google" id="ProtNLM"/>
    </source>
</evidence>
<dbReference type="OrthoDB" id="9793351at2"/>
<dbReference type="AlphaFoldDB" id="D1A3Q8"/>
<dbReference type="GO" id="GO:0006596">
    <property type="term" value="P:polyamine biosynthetic process"/>
    <property type="evidence" value="ECO:0007669"/>
    <property type="project" value="UniProtKB-KW"/>
</dbReference>
<evidence type="ECO:0000313" key="3">
    <source>
        <dbReference type="Proteomes" id="UP000001918"/>
    </source>
</evidence>
<keyword evidence="1" id="KW-0620">Polyamine biosynthesis</keyword>